<dbReference type="PANTHER" id="PTHR48090:SF7">
    <property type="entry name" value="RFBJ PROTEIN"/>
    <property type="match status" value="1"/>
</dbReference>
<dbReference type="RefSeq" id="WP_015109781.1">
    <property type="nucleotide sequence ID" value="NC_019675.1"/>
</dbReference>
<reference evidence="4" key="1">
    <citation type="journal article" date="2013" name="Proc. Natl. Acad. Sci. U.S.A.">
        <title>Improving the coverage of the cyanobacterial phylum using diversity-driven genome sequencing.</title>
        <authorList>
            <person name="Shih P.M."/>
            <person name="Wu D."/>
            <person name="Latifi A."/>
            <person name="Axen S.D."/>
            <person name="Fewer D.P."/>
            <person name="Talla E."/>
            <person name="Calteau A."/>
            <person name="Cai F."/>
            <person name="Tandeau de Marsac N."/>
            <person name="Rippka R."/>
            <person name="Herdman M."/>
            <person name="Sivonen K."/>
            <person name="Coursin T."/>
            <person name="Laurent T."/>
            <person name="Goodwin L."/>
            <person name="Nolan M."/>
            <person name="Davenport K.W."/>
            <person name="Han C.S."/>
            <person name="Rubin E.M."/>
            <person name="Eisen J.A."/>
            <person name="Woyke T."/>
            <person name="Gugger M."/>
            <person name="Kerfeld C.A."/>
        </authorList>
    </citation>
    <scope>NUCLEOTIDE SEQUENCE [LARGE SCALE GENOMIC DNA]</scope>
    <source>
        <strain evidence="4">ATCC 27147 / PCC 6307</strain>
    </source>
</reference>
<name>K9P9V8_CYAGP</name>
<dbReference type="PANTHER" id="PTHR48090">
    <property type="entry name" value="UNDECAPRENYL-PHOSPHATE 4-DEOXY-4-FORMAMIDO-L-ARABINOSE TRANSFERASE-RELATED"/>
    <property type="match status" value="1"/>
</dbReference>
<dbReference type="CDD" id="cd04179">
    <property type="entry name" value="DPM_DPG-synthase_like"/>
    <property type="match status" value="1"/>
</dbReference>
<feature type="transmembrane region" description="Helical" evidence="1">
    <location>
        <begin position="257"/>
        <end position="280"/>
    </location>
</feature>
<dbReference type="KEGG" id="cgc:Cyagr_2226"/>
<evidence type="ECO:0000313" key="3">
    <source>
        <dbReference type="EMBL" id="AFY29339.1"/>
    </source>
</evidence>
<dbReference type="EMBL" id="CP003495">
    <property type="protein sequence ID" value="AFY29339.1"/>
    <property type="molecule type" value="Genomic_DNA"/>
</dbReference>
<dbReference type="InterPro" id="IPR001173">
    <property type="entry name" value="Glyco_trans_2-like"/>
</dbReference>
<dbReference type="InterPro" id="IPR029044">
    <property type="entry name" value="Nucleotide-diphossugar_trans"/>
</dbReference>
<gene>
    <name evidence="3" type="ordered locus">Cyagr_2226</name>
</gene>
<dbReference type="GO" id="GO:0016740">
    <property type="term" value="F:transferase activity"/>
    <property type="evidence" value="ECO:0007669"/>
    <property type="project" value="UniProtKB-KW"/>
</dbReference>
<feature type="domain" description="Glycosyltransferase 2-like" evidence="2">
    <location>
        <begin position="5"/>
        <end position="144"/>
    </location>
</feature>
<dbReference type="HOGENOM" id="CLU_033536_7_3_3"/>
<sequence length="299" mass="33716">MDVAVLIPCFNEAASIHEVVMKLRQQLHSARIVVCDNASTDGTAERARAAGAEVMREERRGKGNAMRRLFRDVEADIYVMIDGDDTYGTEILADAIALVRDEGCDMVVGTRRLGDIRQRRGHDAGNQLFTRFFQTLFDVRSEDVFSGLRVFSRRLIKTFPCISLEFEIEAELEIYCARMLLPTASLPVTIRPRRGSVSKLNTWRDGLKILWLSIRMLHREYPLRLYVALGGLIGLVASLLLVPVAQDYLATGLVPRFPTLIACSVLLALSVASIGMGLILKEITNNRYEMRYLRYLSYP</sequence>
<keyword evidence="1" id="KW-0812">Transmembrane</keyword>
<dbReference type="SUPFAM" id="SSF53448">
    <property type="entry name" value="Nucleotide-diphospho-sugar transferases"/>
    <property type="match status" value="1"/>
</dbReference>
<dbReference type="Pfam" id="PF00535">
    <property type="entry name" value="Glycos_transf_2"/>
    <property type="match status" value="1"/>
</dbReference>
<dbReference type="eggNOG" id="COG1215">
    <property type="taxonomic scope" value="Bacteria"/>
</dbReference>
<evidence type="ECO:0000313" key="4">
    <source>
        <dbReference type="Proteomes" id="UP000010388"/>
    </source>
</evidence>
<protein>
    <submittedName>
        <fullName evidence="3">Glycosyl transferase</fullName>
    </submittedName>
</protein>
<evidence type="ECO:0000259" key="2">
    <source>
        <dbReference type="Pfam" id="PF00535"/>
    </source>
</evidence>
<keyword evidence="1" id="KW-1133">Transmembrane helix</keyword>
<dbReference type="Gene3D" id="3.90.550.10">
    <property type="entry name" value="Spore Coat Polysaccharide Biosynthesis Protein SpsA, Chain A"/>
    <property type="match status" value="1"/>
</dbReference>
<dbReference type="AlphaFoldDB" id="K9P9V8"/>
<keyword evidence="3" id="KW-0808">Transferase</keyword>
<dbReference type="OrthoDB" id="9810303at2"/>
<dbReference type="Proteomes" id="UP000010388">
    <property type="component" value="Chromosome"/>
</dbReference>
<dbReference type="InterPro" id="IPR050256">
    <property type="entry name" value="Glycosyltransferase_2"/>
</dbReference>
<accession>K9P9V8</accession>
<keyword evidence="1" id="KW-0472">Membrane</keyword>
<evidence type="ECO:0000256" key="1">
    <source>
        <dbReference type="SAM" id="Phobius"/>
    </source>
</evidence>
<organism evidence="3 4">
    <name type="scientific">Cyanobium gracile (strain ATCC 27147 / PCC 6307)</name>
    <dbReference type="NCBI Taxonomy" id="292564"/>
    <lineage>
        <taxon>Bacteria</taxon>
        <taxon>Bacillati</taxon>
        <taxon>Cyanobacteriota</taxon>
        <taxon>Cyanophyceae</taxon>
        <taxon>Synechococcales</taxon>
        <taxon>Prochlorococcaceae</taxon>
        <taxon>Cyanobium</taxon>
    </lineage>
</organism>
<dbReference type="STRING" id="292564.Cyagr_2226"/>
<feature type="transmembrane region" description="Helical" evidence="1">
    <location>
        <begin position="225"/>
        <end position="245"/>
    </location>
</feature>
<proteinExistence type="predicted"/>